<proteinExistence type="predicted"/>
<dbReference type="Proteomes" id="UP000700596">
    <property type="component" value="Unassembled WGS sequence"/>
</dbReference>
<comment type="caution">
    <text evidence="1">The sequence shown here is derived from an EMBL/GenBank/DDBJ whole genome shotgun (WGS) entry which is preliminary data.</text>
</comment>
<gene>
    <name evidence="1" type="ORF">B0J11DRAFT_514816</name>
</gene>
<sequence length="104" mass="11569">MVHSLMSVCVSVIVDCQLPEAERWRLSFSWVGEYDYYYCYYVGSGGRNECNHGEGPCCASQRFSSRTGRFCRDLGAAVDEVWRPFSLGGGVVVVEEVGNELVLA</sequence>
<reference evidence="1" key="1">
    <citation type="journal article" date="2021" name="Nat. Commun.">
        <title>Genetic determinants of endophytism in the Arabidopsis root mycobiome.</title>
        <authorList>
            <person name="Mesny F."/>
            <person name="Miyauchi S."/>
            <person name="Thiergart T."/>
            <person name="Pickel B."/>
            <person name="Atanasova L."/>
            <person name="Karlsson M."/>
            <person name="Huettel B."/>
            <person name="Barry K.W."/>
            <person name="Haridas S."/>
            <person name="Chen C."/>
            <person name="Bauer D."/>
            <person name="Andreopoulos W."/>
            <person name="Pangilinan J."/>
            <person name="LaButti K."/>
            <person name="Riley R."/>
            <person name="Lipzen A."/>
            <person name="Clum A."/>
            <person name="Drula E."/>
            <person name="Henrissat B."/>
            <person name="Kohler A."/>
            <person name="Grigoriev I.V."/>
            <person name="Martin F.M."/>
            <person name="Hacquard S."/>
        </authorList>
    </citation>
    <scope>NUCLEOTIDE SEQUENCE</scope>
    <source>
        <strain evidence="1">MPI-CAGE-CH-0243</strain>
    </source>
</reference>
<keyword evidence="2" id="KW-1185">Reference proteome</keyword>
<dbReference type="AlphaFoldDB" id="A0A9P9EHZ3"/>
<organism evidence="1 2">
    <name type="scientific">Dendryphion nanum</name>
    <dbReference type="NCBI Taxonomy" id="256645"/>
    <lineage>
        <taxon>Eukaryota</taxon>
        <taxon>Fungi</taxon>
        <taxon>Dikarya</taxon>
        <taxon>Ascomycota</taxon>
        <taxon>Pezizomycotina</taxon>
        <taxon>Dothideomycetes</taxon>
        <taxon>Pleosporomycetidae</taxon>
        <taxon>Pleosporales</taxon>
        <taxon>Torulaceae</taxon>
        <taxon>Dendryphion</taxon>
    </lineage>
</organism>
<evidence type="ECO:0000313" key="1">
    <source>
        <dbReference type="EMBL" id="KAH7138585.1"/>
    </source>
</evidence>
<protein>
    <submittedName>
        <fullName evidence="1">Uncharacterized protein</fullName>
    </submittedName>
</protein>
<name>A0A9P9EHZ3_9PLEO</name>
<accession>A0A9P9EHZ3</accession>
<dbReference type="EMBL" id="JAGMWT010000001">
    <property type="protein sequence ID" value="KAH7138585.1"/>
    <property type="molecule type" value="Genomic_DNA"/>
</dbReference>
<evidence type="ECO:0000313" key="2">
    <source>
        <dbReference type="Proteomes" id="UP000700596"/>
    </source>
</evidence>